<evidence type="ECO:0000313" key="2">
    <source>
        <dbReference type="Proteomes" id="UP000253099"/>
    </source>
</evidence>
<gene>
    <name evidence="1" type="ORF">ALNOE001_06730</name>
</gene>
<dbReference type="AlphaFoldDB" id="A0A366MDX4"/>
<protein>
    <submittedName>
        <fullName evidence="1">Uncharacterized protein</fullName>
    </submittedName>
</protein>
<sequence>MQFIINDIIYTARTGENGLATLLFYPNTSENFTIDTILNTTEYN</sequence>
<reference evidence="1 2" key="1">
    <citation type="submission" date="2018-06" db="EMBL/GenBank/DDBJ databases">
        <title>Genomic insight into two independent archaeal endosymbiosis events.</title>
        <authorList>
            <person name="Lind A.E."/>
            <person name="Lewis W.H."/>
            <person name="Spang A."/>
            <person name="Guy L."/>
            <person name="Embley M.T."/>
            <person name="Ettema T.J.G."/>
        </authorList>
    </citation>
    <scope>NUCLEOTIDE SEQUENCE [LARGE SCALE GENOMIC DNA]</scope>
    <source>
        <strain evidence="1">NOE</strain>
    </source>
</reference>
<accession>A0A366MDX4</accession>
<name>A0A366MDX4_9EURY</name>
<proteinExistence type="predicted"/>
<keyword evidence="2" id="KW-1185">Reference proteome</keyword>
<dbReference type="Proteomes" id="UP000253099">
    <property type="component" value="Unassembled WGS sequence"/>
</dbReference>
<organism evidence="1 2">
    <name type="scientific">Candidatus Methanobinarius endosymbioticus</name>
    <dbReference type="NCBI Taxonomy" id="2006182"/>
    <lineage>
        <taxon>Archaea</taxon>
        <taxon>Methanobacteriati</taxon>
        <taxon>Methanobacteriota</taxon>
        <taxon>Methanomada group</taxon>
        <taxon>Methanobacteria</taxon>
        <taxon>Methanobacteriales</taxon>
        <taxon>Methanobacteriaceae</taxon>
        <taxon>Candidatus Methanobinarius</taxon>
    </lineage>
</organism>
<evidence type="ECO:0000313" key="1">
    <source>
        <dbReference type="EMBL" id="RBQ23784.1"/>
    </source>
</evidence>
<dbReference type="EMBL" id="NIZT01000019">
    <property type="protein sequence ID" value="RBQ23784.1"/>
    <property type="molecule type" value="Genomic_DNA"/>
</dbReference>
<comment type="caution">
    <text evidence="1">The sequence shown here is derived from an EMBL/GenBank/DDBJ whole genome shotgun (WGS) entry which is preliminary data.</text>
</comment>